<organism evidence="17 18">
    <name type="scientific">Candidatus Thiodictyon syntrophicum</name>
    <dbReference type="NCBI Taxonomy" id="1166950"/>
    <lineage>
        <taxon>Bacteria</taxon>
        <taxon>Pseudomonadati</taxon>
        <taxon>Pseudomonadota</taxon>
        <taxon>Gammaproteobacteria</taxon>
        <taxon>Chromatiales</taxon>
        <taxon>Chromatiaceae</taxon>
        <taxon>Thiodictyon</taxon>
    </lineage>
</organism>
<evidence type="ECO:0000256" key="10">
    <source>
        <dbReference type="ARBA" id="ARBA00068150"/>
    </source>
</evidence>
<dbReference type="OrthoDB" id="5563233at2"/>
<proteinExistence type="predicted"/>
<dbReference type="InterPro" id="IPR036890">
    <property type="entry name" value="HATPase_C_sf"/>
</dbReference>
<evidence type="ECO:0000256" key="11">
    <source>
        <dbReference type="PROSITE-ProRule" id="PRU00169"/>
    </source>
</evidence>
<feature type="modified residue" description="4-aspartylphosphate" evidence="11">
    <location>
        <position position="556"/>
    </location>
</feature>
<feature type="transmembrane region" description="Helical" evidence="14">
    <location>
        <begin position="174"/>
        <end position="192"/>
    </location>
</feature>
<keyword evidence="14" id="KW-0812">Transmembrane</keyword>
<evidence type="ECO:0000256" key="3">
    <source>
        <dbReference type="ARBA" id="ARBA00022553"/>
    </source>
</evidence>
<evidence type="ECO:0000313" key="17">
    <source>
        <dbReference type="EMBL" id="AUB79614.1"/>
    </source>
</evidence>
<dbReference type="PANTHER" id="PTHR45339:SF1">
    <property type="entry name" value="HYBRID SIGNAL TRANSDUCTION HISTIDINE KINASE J"/>
    <property type="match status" value="1"/>
</dbReference>
<dbReference type="FunFam" id="1.10.287.130:FF:000002">
    <property type="entry name" value="Two-component osmosensing histidine kinase"/>
    <property type="match status" value="1"/>
</dbReference>
<dbReference type="InterPro" id="IPR004358">
    <property type="entry name" value="Sig_transdc_His_kin-like_C"/>
</dbReference>
<keyword evidence="14" id="KW-0472">Membrane</keyword>
<dbReference type="SMART" id="SM00388">
    <property type="entry name" value="HisKA"/>
    <property type="match status" value="1"/>
</dbReference>
<dbReference type="SMART" id="SM00448">
    <property type="entry name" value="REC"/>
    <property type="match status" value="2"/>
</dbReference>
<evidence type="ECO:0000256" key="1">
    <source>
        <dbReference type="ARBA" id="ARBA00000085"/>
    </source>
</evidence>
<feature type="transmembrane region" description="Helical" evidence="14">
    <location>
        <begin position="125"/>
        <end position="144"/>
    </location>
</feature>
<evidence type="ECO:0000256" key="2">
    <source>
        <dbReference type="ARBA" id="ARBA00012438"/>
    </source>
</evidence>
<gene>
    <name evidence="17" type="ORF">THSYN_00645</name>
</gene>
<dbReference type="InterPro" id="IPR003661">
    <property type="entry name" value="HisK_dim/P_dom"/>
</dbReference>
<sequence length="765" mass="82846">MRKPIDHSAPTRSPTLGADQERQVQADLTRLLFEQAPPGLVLTAVNAALVTAAMGFVAEPLAVWTWFASLLLILAARALLLRRFRRDRAAAADAAWTRRFTLGAAATGMAWGLATLLLPGRDLSYQVFLGFVLSGMVAGAIPTLSHHLLAYRAYLLTALLPFGVHLAVLDNQLAYTFLFMLILFGFFMWINAGRYHETLRRSLELGHANLDLVADLTREKHQIADLNDQLALEVEERRSAQQALIHAKEVAESASLAKSQFVANMSHEIRTPMNGVLGMLEMLGQSHLDTVQRGYVEIARNSAEGLLTVINDILDFSKIEAGKLDLEAIPFDARLLAEDVAALFSASAQTRELELACFVEPQVKTRVLGDPTRLRQVLTNILGNAVKFTQQGEVLLHVSEGPATPGHLTLCFAVNDTGIGMSAEQRARLFSPFVQADGSTTRRFGGSGLGLTISKNLIELMGGTLEVQSTLGEGSRFLISIPFLPQSDAGAAPSPNGLDGLHMLAVDDHLTNLEILGHYLRGWGVHYTCVTRPAEALERLRRAAAAGQPFAVAILDMQMPDMDGLALARAIRADPLIAPTRLVLLSSAGQPAAADLPGIDLALNKPVRLALLRDALFQLVHGRTPEPPPPRPEPTAPQLTGRVLLAEDNLVNQKVACGMLRKLGLTVEVADNGAAALERIAAGPYDLVLMDVQMPVMDGFAATRALRERERQAGGPRLPVIAMTANAMSGDRDLCLEAGMDDYLSKPVRLAELHRVLDQWVRAGQ</sequence>
<dbReference type="EMBL" id="CP020370">
    <property type="protein sequence ID" value="AUB79614.1"/>
    <property type="molecule type" value="Genomic_DNA"/>
</dbReference>
<dbReference type="RefSeq" id="WP_100917434.1">
    <property type="nucleotide sequence ID" value="NZ_CP020370.1"/>
</dbReference>
<feature type="transmembrane region" description="Helical" evidence="14">
    <location>
        <begin position="39"/>
        <end position="57"/>
    </location>
</feature>
<dbReference type="InterPro" id="IPR011006">
    <property type="entry name" value="CheY-like_superfamily"/>
</dbReference>
<keyword evidence="7" id="KW-0067">ATP-binding</keyword>
<protein>
    <recommendedName>
        <fullName evidence="10">Sensory/regulatory protein RpfC</fullName>
        <ecNumber evidence="2">2.7.13.3</ecNumber>
    </recommendedName>
</protein>
<keyword evidence="12" id="KW-0175">Coiled coil</keyword>
<dbReference type="SUPFAM" id="SSF52172">
    <property type="entry name" value="CheY-like"/>
    <property type="match status" value="2"/>
</dbReference>
<dbReference type="KEGG" id="tsy:THSYN_00645"/>
<dbReference type="CDD" id="cd16922">
    <property type="entry name" value="HATPase_EvgS-ArcB-TorS-like"/>
    <property type="match status" value="1"/>
</dbReference>
<name>A0A2K8U215_9GAMM</name>
<dbReference type="Proteomes" id="UP000232638">
    <property type="component" value="Chromosome"/>
</dbReference>
<dbReference type="Pfam" id="PF02518">
    <property type="entry name" value="HATPase_c"/>
    <property type="match status" value="1"/>
</dbReference>
<feature type="domain" description="Response regulatory" evidence="16">
    <location>
        <begin position="502"/>
        <end position="620"/>
    </location>
</feature>
<reference evidence="17 18" key="1">
    <citation type="submission" date="2017-03" db="EMBL/GenBank/DDBJ databases">
        <title>Complete genome sequence of Candidatus 'Thiodictyon syntrophicum' sp. nov. strain Cad16T, a photolithoautotroph purple sulfur bacterium isolated from an alpine meromictic lake.</title>
        <authorList>
            <person name="Luedin S.M."/>
            <person name="Pothier J.F."/>
            <person name="Danza F."/>
            <person name="Storelli N."/>
            <person name="Wittwer M."/>
            <person name="Tonolla M."/>
        </authorList>
    </citation>
    <scope>NUCLEOTIDE SEQUENCE [LARGE SCALE GENOMIC DNA]</scope>
    <source>
        <strain evidence="17 18">Cad16T</strain>
    </source>
</reference>
<evidence type="ECO:0000259" key="16">
    <source>
        <dbReference type="PROSITE" id="PS50110"/>
    </source>
</evidence>
<dbReference type="PRINTS" id="PR00344">
    <property type="entry name" value="BCTRLSENSOR"/>
</dbReference>
<evidence type="ECO:0000256" key="4">
    <source>
        <dbReference type="ARBA" id="ARBA00022679"/>
    </source>
</evidence>
<dbReference type="InterPro" id="IPR001789">
    <property type="entry name" value="Sig_transdc_resp-reg_receiver"/>
</dbReference>
<dbReference type="Gene3D" id="3.30.565.10">
    <property type="entry name" value="Histidine kinase-like ATPase, C-terminal domain"/>
    <property type="match status" value="1"/>
</dbReference>
<dbReference type="GO" id="GO:0000155">
    <property type="term" value="F:phosphorelay sensor kinase activity"/>
    <property type="evidence" value="ECO:0007669"/>
    <property type="project" value="InterPro"/>
</dbReference>
<feature type="transmembrane region" description="Helical" evidence="14">
    <location>
        <begin position="63"/>
        <end position="80"/>
    </location>
</feature>
<dbReference type="SUPFAM" id="SSF47384">
    <property type="entry name" value="Homodimeric domain of signal transducing histidine kinase"/>
    <property type="match status" value="1"/>
</dbReference>
<dbReference type="SMART" id="SM00387">
    <property type="entry name" value="HATPase_c"/>
    <property type="match status" value="1"/>
</dbReference>
<evidence type="ECO:0000256" key="5">
    <source>
        <dbReference type="ARBA" id="ARBA00022741"/>
    </source>
</evidence>
<keyword evidence="8" id="KW-0902">Two-component regulatory system</keyword>
<feature type="modified residue" description="4-aspartylphosphate" evidence="11">
    <location>
        <position position="691"/>
    </location>
</feature>
<evidence type="ECO:0000256" key="6">
    <source>
        <dbReference type="ARBA" id="ARBA00022777"/>
    </source>
</evidence>
<dbReference type="InterPro" id="IPR005467">
    <property type="entry name" value="His_kinase_dom"/>
</dbReference>
<keyword evidence="4" id="KW-0808">Transferase</keyword>
<feature type="region of interest" description="Disordered" evidence="13">
    <location>
        <begin position="1"/>
        <end position="20"/>
    </location>
</feature>
<dbReference type="FunFam" id="3.30.565.10:FF:000010">
    <property type="entry name" value="Sensor histidine kinase RcsC"/>
    <property type="match status" value="1"/>
</dbReference>
<evidence type="ECO:0000259" key="15">
    <source>
        <dbReference type="PROSITE" id="PS50109"/>
    </source>
</evidence>
<evidence type="ECO:0000256" key="7">
    <source>
        <dbReference type="ARBA" id="ARBA00022840"/>
    </source>
</evidence>
<dbReference type="AlphaFoldDB" id="A0A2K8U215"/>
<comment type="catalytic activity">
    <reaction evidence="1">
        <text>ATP + protein L-histidine = ADP + protein N-phospho-L-histidine.</text>
        <dbReference type="EC" id="2.7.13.3"/>
    </reaction>
</comment>
<dbReference type="GO" id="GO:0005524">
    <property type="term" value="F:ATP binding"/>
    <property type="evidence" value="ECO:0007669"/>
    <property type="project" value="UniProtKB-KW"/>
</dbReference>
<evidence type="ECO:0000256" key="13">
    <source>
        <dbReference type="SAM" id="MobiDB-lite"/>
    </source>
</evidence>
<keyword evidence="3 11" id="KW-0597">Phosphoprotein</keyword>
<keyword evidence="5" id="KW-0547">Nucleotide-binding</keyword>
<accession>A0A2K8U215</accession>
<dbReference type="CDD" id="cd00082">
    <property type="entry name" value="HisKA"/>
    <property type="match status" value="1"/>
</dbReference>
<dbReference type="InterPro" id="IPR003594">
    <property type="entry name" value="HATPase_dom"/>
</dbReference>
<keyword evidence="6 17" id="KW-0418">Kinase</keyword>
<evidence type="ECO:0000256" key="9">
    <source>
        <dbReference type="ARBA" id="ARBA00064003"/>
    </source>
</evidence>
<feature type="coiled-coil region" evidence="12">
    <location>
        <begin position="216"/>
        <end position="243"/>
    </location>
</feature>
<dbReference type="SUPFAM" id="SSF55874">
    <property type="entry name" value="ATPase domain of HSP90 chaperone/DNA topoisomerase II/histidine kinase"/>
    <property type="match status" value="1"/>
</dbReference>
<dbReference type="Gene3D" id="3.40.50.2300">
    <property type="match status" value="2"/>
</dbReference>
<dbReference type="Gene3D" id="1.10.287.130">
    <property type="match status" value="1"/>
</dbReference>
<keyword evidence="18" id="KW-1185">Reference proteome</keyword>
<feature type="domain" description="Response regulatory" evidence="16">
    <location>
        <begin position="642"/>
        <end position="761"/>
    </location>
</feature>
<evidence type="ECO:0000256" key="12">
    <source>
        <dbReference type="SAM" id="Coils"/>
    </source>
</evidence>
<evidence type="ECO:0000313" key="18">
    <source>
        <dbReference type="Proteomes" id="UP000232638"/>
    </source>
</evidence>
<dbReference type="EC" id="2.7.13.3" evidence="2"/>
<dbReference type="PROSITE" id="PS50110">
    <property type="entry name" value="RESPONSE_REGULATORY"/>
    <property type="match status" value="2"/>
</dbReference>
<dbReference type="PROSITE" id="PS50109">
    <property type="entry name" value="HIS_KIN"/>
    <property type="match status" value="1"/>
</dbReference>
<comment type="subunit">
    <text evidence="9">At low DSF concentrations, interacts with RpfF.</text>
</comment>
<dbReference type="InterPro" id="IPR036097">
    <property type="entry name" value="HisK_dim/P_sf"/>
</dbReference>
<dbReference type="PANTHER" id="PTHR45339">
    <property type="entry name" value="HYBRID SIGNAL TRANSDUCTION HISTIDINE KINASE J"/>
    <property type="match status" value="1"/>
</dbReference>
<dbReference type="Pfam" id="PF00072">
    <property type="entry name" value="Response_reg"/>
    <property type="match status" value="2"/>
</dbReference>
<keyword evidence="14" id="KW-1133">Transmembrane helix</keyword>
<evidence type="ECO:0000256" key="14">
    <source>
        <dbReference type="SAM" id="Phobius"/>
    </source>
</evidence>
<feature type="domain" description="Histidine kinase" evidence="15">
    <location>
        <begin position="264"/>
        <end position="485"/>
    </location>
</feature>
<evidence type="ECO:0000256" key="8">
    <source>
        <dbReference type="ARBA" id="ARBA00023012"/>
    </source>
</evidence>
<feature type="transmembrane region" description="Helical" evidence="14">
    <location>
        <begin position="100"/>
        <end position="119"/>
    </location>
</feature>
<dbReference type="CDD" id="cd17546">
    <property type="entry name" value="REC_hyHK_CKI1_RcsC-like"/>
    <property type="match status" value="2"/>
</dbReference>
<dbReference type="Pfam" id="PF00512">
    <property type="entry name" value="HisKA"/>
    <property type="match status" value="1"/>
</dbReference>